<dbReference type="GO" id="GO:0055085">
    <property type="term" value="P:transmembrane transport"/>
    <property type="evidence" value="ECO:0007669"/>
    <property type="project" value="InterPro"/>
</dbReference>
<keyword evidence="4 7" id="KW-0812">Transmembrane</keyword>
<feature type="transmembrane region" description="Helical" evidence="7">
    <location>
        <begin position="12"/>
        <end position="31"/>
    </location>
</feature>
<feature type="transmembrane region" description="Helical" evidence="7">
    <location>
        <begin position="208"/>
        <end position="231"/>
    </location>
</feature>
<name>A0A198AA77_9BACL</name>
<feature type="transmembrane region" description="Helical" evidence="7">
    <location>
        <begin position="79"/>
        <end position="98"/>
    </location>
</feature>
<dbReference type="EMBL" id="LYPB01000069">
    <property type="protein sequence ID" value="OAS18005.1"/>
    <property type="molecule type" value="Genomic_DNA"/>
</dbReference>
<organism evidence="9 10">
    <name type="scientific">Paenibacillus oryzisoli</name>
    <dbReference type="NCBI Taxonomy" id="1850517"/>
    <lineage>
        <taxon>Bacteria</taxon>
        <taxon>Bacillati</taxon>
        <taxon>Bacillota</taxon>
        <taxon>Bacilli</taxon>
        <taxon>Bacillales</taxon>
        <taxon>Paenibacillaceae</taxon>
        <taxon>Paenibacillus</taxon>
    </lineage>
</organism>
<gene>
    <name evidence="9" type="ORF">A8708_28770</name>
</gene>
<keyword evidence="2 7" id="KW-0813">Transport</keyword>
<dbReference type="PANTHER" id="PTHR43227">
    <property type="entry name" value="BLL4140 PROTEIN"/>
    <property type="match status" value="1"/>
</dbReference>
<keyword evidence="6 7" id="KW-0472">Membrane</keyword>
<evidence type="ECO:0000256" key="5">
    <source>
        <dbReference type="ARBA" id="ARBA00022989"/>
    </source>
</evidence>
<dbReference type="CDD" id="cd06261">
    <property type="entry name" value="TM_PBP2"/>
    <property type="match status" value="1"/>
</dbReference>
<comment type="caution">
    <text evidence="9">The sequence shown here is derived from an EMBL/GenBank/DDBJ whole genome shotgun (WGS) entry which is preliminary data.</text>
</comment>
<feature type="transmembrane region" description="Helical" evidence="7">
    <location>
        <begin position="170"/>
        <end position="188"/>
    </location>
</feature>
<keyword evidence="5 7" id="KW-1133">Transmembrane helix</keyword>
<evidence type="ECO:0000256" key="7">
    <source>
        <dbReference type="RuleBase" id="RU363032"/>
    </source>
</evidence>
<dbReference type="PANTHER" id="PTHR43227:SF11">
    <property type="entry name" value="BLL4140 PROTEIN"/>
    <property type="match status" value="1"/>
</dbReference>
<dbReference type="STRING" id="1850517.A8708_28770"/>
<dbReference type="InterPro" id="IPR000515">
    <property type="entry name" value="MetI-like"/>
</dbReference>
<sequence>MSIALKMVKKNWQLYLIILPSLVYLLIFKYIPMVGVQIAFKNFMVTKGIWGSDWIGFKHFVDFFHLPIFWRVIKNTALLSLYSLLVGFPAPIILALALNELRNGIFKRTVQLVTFAPYFISTVIMVSIIMLFLSPQLGFVHLLADKFGFPAENIMSKPAYFKTVYVLSDVWQFTGYASVIYIAALAGVDPHLYEAAKVDGASRFQRMINIDLPSIMPTAVILLILNAGQIMNVGFEKVYLMQNAINVGASEVISTYVYKMGLVGANFSFSAAVGLFNSVVNLLLLIVVNYVARKNSETSLW</sequence>
<dbReference type="InterPro" id="IPR035906">
    <property type="entry name" value="MetI-like_sf"/>
</dbReference>
<feature type="domain" description="ABC transmembrane type-1" evidence="8">
    <location>
        <begin position="73"/>
        <end position="288"/>
    </location>
</feature>
<keyword evidence="3" id="KW-1003">Cell membrane</keyword>
<feature type="transmembrane region" description="Helical" evidence="7">
    <location>
        <begin position="267"/>
        <end position="292"/>
    </location>
</feature>
<accession>A0A198AA77</accession>
<dbReference type="PROSITE" id="PS50928">
    <property type="entry name" value="ABC_TM1"/>
    <property type="match status" value="1"/>
</dbReference>
<proteinExistence type="inferred from homology"/>
<feature type="transmembrane region" description="Helical" evidence="7">
    <location>
        <begin position="110"/>
        <end position="133"/>
    </location>
</feature>
<dbReference type="RefSeq" id="WP_068665141.1">
    <property type="nucleotide sequence ID" value="NZ_LYPB01000069.1"/>
</dbReference>
<dbReference type="InterPro" id="IPR050809">
    <property type="entry name" value="UgpAE/MalFG_permease"/>
</dbReference>
<evidence type="ECO:0000256" key="2">
    <source>
        <dbReference type="ARBA" id="ARBA00022448"/>
    </source>
</evidence>
<evidence type="ECO:0000256" key="4">
    <source>
        <dbReference type="ARBA" id="ARBA00022692"/>
    </source>
</evidence>
<comment type="subcellular location">
    <subcellularLocation>
        <location evidence="1 7">Cell membrane</location>
        <topology evidence="1 7">Multi-pass membrane protein</topology>
    </subcellularLocation>
</comment>
<evidence type="ECO:0000256" key="3">
    <source>
        <dbReference type="ARBA" id="ARBA00022475"/>
    </source>
</evidence>
<evidence type="ECO:0000256" key="6">
    <source>
        <dbReference type="ARBA" id="ARBA00023136"/>
    </source>
</evidence>
<dbReference type="OrthoDB" id="9785836at2"/>
<dbReference type="GO" id="GO:0005886">
    <property type="term" value="C:plasma membrane"/>
    <property type="evidence" value="ECO:0007669"/>
    <property type="project" value="UniProtKB-SubCell"/>
</dbReference>
<dbReference type="Pfam" id="PF00528">
    <property type="entry name" value="BPD_transp_1"/>
    <property type="match status" value="1"/>
</dbReference>
<evidence type="ECO:0000313" key="10">
    <source>
        <dbReference type="Proteomes" id="UP000078454"/>
    </source>
</evidence>
<dbReference type="AlphaFoldDB" id="A0A198AA77"/>
<evidence type="ECO:0000313" key="9">
    <source>
        <dbReference type="EMBL" id="OAS18005.1"/>
    </source>
</evidence>
<comment type="similarity">
    <text evidence="7">Belongs to the binding-protein-dependent transport system permease family.</text>
</comment>
<dbReference type="Gene3D" id="1.10.3720.10">
    <property type="entry name" value="MetI-like"/>
    <property type="match status" value="1"/>
</dbReference>
<reference evidence="9 10" key="1">
    <citation type="submission" date="2016-05" db="EMBL/GenBank/DDBJ databases">
        <title>Paenibacillus sp. 1ZS3-15 nov., isolated from the rhizosphere soil.</title>
        <authorList>
            <person name="Zhang X.X."/>
            <person name="Zhang J."/>
        </authorList>
    </citation>
    <scope>NUCLEOTIDE SEQUENCE [LARGE SCALE GENOMIC DNA]</scope>
    <source>
        <strain evidence="9 10">1ZS3-15</strain>
    </source>
</reference>
<protein>
    <submittedName>
        <fullName evidence="9">Sugar ABC transporter permease</fullName>
    </submittedName>
</protein>
<evidence type="ECO:0000256" key="1">
    <source>
        <dbReference type="ARBA" id="ARBA00004651"/>
    </source>
</evidence>
<dbReference type="SUPFAM" id="SSF161098">
    <property type="entry name" value="MetI-like"/>
    <property type="match status" value="1"/>
</dbReference>
<evidence type="ECO:0000259" key="8">
    <source>
        <dbReference type="PROSITE" id="PS50928"/>
    </source>
</evidence>
<keyword evidence="10" id="KW-1185">Reference proteome</keyword>
<dbReference type="Proteomes" id="UP000078454">
    <property type="component" value="Unassembled WGS sequence"/>
</dbReference>